<accession>A0A5B8FJ50</accession>
<evidence type="ECO:0000256" key="1">
    <source>
        <dbReference type="ARBA" id="ARBA00006007"/>
    </source>
</evidence>
<dbReference type="KEGG" id="ppru:FDP22_18300"/>
<dbReference type="Gene3D" id="3.20.20.70">
    <property type="entry name" value="Aldolase class I"/>
    <property type="match status" value="1"/>
</dbReference>
<protein>
    <submittedName>
        <fullName evidence="2">BtpA/SgcQ family protein</fullName>
    </submittedName>
</protein>
<dbReference type="PIRSF" id="PIRSF005956">
    <property type="entry name" value="BtpA"/>
    <property type="match status" value="1"/>
</dbReference>
<dbReference type="EMBL" id="CP040819">
    <property type="protein sequence ID" value="QDL93838.1"/>
    <property type="molecule type" value="Genomic_DNA"/>
</dbReference>
<dbReference type="InterPro" id="IPR013785">
    <property type="entry name" value="Aldolase_TIM"/>
</dbReference>
<evidence type="ECO:0000313" key="3">
    <source>
        <dbReference type="Proteomes" id="UP000305888"/>
    </source>
</evidence>
<dbReference type="InterPro" id="IPR011060">
    <property type="entry name" value="RibuloseP-bd_barrel"/>
</dbReference>
<dbReference type="NCBIfam" id="TIGR00259">
    <property type="entry name" value="thylakoid_BtpA"/>
    <property type="match status" value="1"/>
</dbReference>
<dbReference type="AlphaFoldDB" id="A0A5B8FJ50"/>
<dbReference type="Pfam" id="PF03437">
    <property type="entry name" value="BtpA"/>
    <property type="match status" value="1"/>
</dbReference>
<dbReference type="RefSeq" id="WP_138573909.1">
    <property type="nucleotide sequence ID" value="NZ_CP040819.1"/>
</dbReference>
<organism evidence="2 3">
    <name type="scientific">Paroceanicella profunda</name>
    <dbReference type="NCBI Taxonomy" id="2579971"/>
    <lineage>
        <taxon>Bacteria</taxon>
        <taxon>Pseudomonadati</taxon>
        <taxon>Pseudomonadota</taxon>
        <taxon>Alphaproteobacteria</taxon>
        <taxon>Rhodobacterales</taxon>
        <taxon>Paracoccaceae</taxon>
        <taxon>Paroceanicella</taxon>
    </lineage>
</organism>
<keyword evidence="2" id="KW-0614">Plasmid</keyword>
<dbReference type="Proteomes" id="UP000305888">
    <property type="component" value="Plasmid pD4M1A"/>
</dbReference>
<sequence>MKTLFESRYNTPKFLIGMVHTLALPGAPLYDRTGGMRRIVAQAKAEARILRDAGFHSVMYCNESDMPYESVMQPQTIAAMTEVIAEAQDGLGLPHGVNMLIDPVASVAIAHATGGEFVRCFLTGSYVGDLGAVVPDGARALRLRAELAAENIALICNVTPGFSINLDTRPVPNAASGAVFLGLADAVCVSGPAAGVEADLAAIEAVAAKVPDTPVVVGTGVSAQNINRLATAADAFIIGTSIKIDQQTLNAVDPARADALVRAMAA</sequence>
<keyword evidence="3" id="KW-1185">Reference proteome</keyword>
<dbReference type="PANTHER" id="PTHR21381">
    <property type="entry name" value="ZGC:162297"/>
    <property type="match status" value="1"/>
</dbReference>
<gene>
    <name evidence="2" type="ORF">FDP22_18300</name>
</gene>
<proteinExistence type="inferred from homology"/>
<dbReference type="SUPFAM" id="SSF51366">
    <property type="entry name" value="Ribulose-phoshate binding barrel"/>
    <property type="match status" value="1"/>
</dbReference>
<evidence type="ECO:0000313" key="2">
    <source>
        <dbReference type="EMBL" id="QDL93838.1"/>
    </source>
</evidence>
<reference evidence="2 3" key="1">
    <citation type="submission" date="2019-06" db="EMBL/GenBank/DDBJ databases">
        <title>Genome sequence of Rhodobacteraceae bacterium D4M1.</title>
        <authorList>
            <person name="Cao J."/>
        </authorList>
    </citation>
    <scope>NUCLEOTIDE SEQUENCE [LARGE SCALE GENOMIC DNA]</scope>
    <source>
        <strain evidence="2 3">D4M1</strain>
        <plasmid evidence="3">pd4m1a</plasmid>
    </source>
</reference>
<dbReference type="OrthoDB" id="9791357at2"/>
<dbReference type="InterPro" id="IPR005137">
    <property type="entry name" value="BtpA"/>
</dbReference>
<name>A0A5B8FJ50_9RHOB</name>
<geneLocation type="plasmid" evidence="3">
    <name>pd4m1a</name>
</geneLocation>
<dbReference type="PANTHER" id="PTHR21381:SF3">
    <property type="entry name" value="SGC REGION PROTEIN SGCQ-RELATED"/>
    <property type="match status" value="1"/>
</dbReference>
<comment type="similarity">
    <text evidence="1">Belongs to the BtpA family.</text>
</comment>